<dbReference type="Proteomes" id="UP000287651">
    <property type="component" value="Unassembled WGS sequence"/>
</dbReference>
<accession>A0A427B0Y6</accession>
<dbReference type="EMBL" id="AMZH03000763">
    <property type="protein sequence ID" value="RRT82095.1"/>
    <property type="molecule type" value="Genomic_DNA"/>
</dbReference>
<evidence type="ECO:0000313" key="1">
    <source>
        <dbReference type="EMBL" id="RRT82095.1"/>
    </source>
</evidence>
<proteinExistence type="predicted"/>
<comment type="caution">
    <text evidence="1">The sequence shown here is derived from an EMBL/GenBank/DDBJ whole genome shotgun (WGS) entry which is preliminary data.</text>
</comment>
<organism evidence="1 2">
    <name type="scientific">Ensete ventricosum</name>
    <name type="common">Abyssinian banana</name>
    <name type="synonym">Musa ensete</name>
    <dbReference type="NCBI Taxonomy" id="4639"/>
    <lineage>
        <taxon>Eukaryota</taxon>
        <taxon>Viridiplantae</taxon>
        <taxon>Streptophyta</taxon>
        <taxon>Embryophyta</taxon>
        <taxon>Tracheophyta</taxon>
        <taxon>Spermatophyta</taxon>
        <taxon>Magnoliopsida</taxon>
        <taxon>Liliopsida</taxon>
        <taxon>Zingiberales</taxon>
        <taxon>Musaceae</taxon>
        <taxon>Ensete</taxon>
    </lineage>
</organism>
<reference evidence="1 2" key="1">
    <citation type="journal article" date="2014" name="Agronomy (Basel)">
        <title>A Draft Genome Sequence for Ensete ventricosum, the Drought-Tolerant Tree Against Hunger.</title>
        <authorList>
            <person name="Harrison J."/>
            <person name="Moore K.A."/>
            <person name="Paszkiewicz K."/>
            <person name="Jones T."/>
            <person name="Grant M."/>
            <person name="Ambacheew D."/>
            <person name="Muzemil S."/>
            <person name="Studholme D.J."/>
        </authorList>
    </citation>
    <scope>NUCLEOTIDE SEQUENCE [LARGE SCALE GENOMIC DNA]</scope>
</reference>
<protein>
    <submittedName>
        <fullName evidence="1">Uncharacterized protein</fullName>
    </submittedName>
</protein>
<name>A0A427B0Y6_ENSVE</name>
<evidence type="ECO:0000313" key="2">
    <source>
        <dbReference type="Proteomes" id="UP000287651"/>
    </source>
</evidence>
<dbReference type="AlphaFoldDB" id="A0A427B0Y6"/>
<sequence>MRDGGERHLGVAASDLLLLGLPVDVHPMETRVLKFSLAVLARCLAMYPHEPCDPDVVFLRSLGPLREFITRAAAKGTTVSHHESGGYARASR</sequence>
<gene>
    <name evidence="1" type="ORF">B296_00004634</name>
</gene>